<organism evidence="1 2">
    <name type="scientific">Azospirillum himalayense</name>
    <dbReference type="NCBI Taxonomy" id="654847"/>
    <lineage>
        <taxon>Bacteria</taxon>
        <taxon>Pseudomonadati</taxon>
        <taxon>Pseudomonadota</taxon>
        <taxon>Alphaproteobacteria</taxon>
        <taxon>Rhodospirillales</taxon>
        <taxon>Azospirillaceae</taxon>
        <taxon>Azospirillum</taxon>
    </lineage>
</organism>
<evidence type="ECO:0000313" key="1">
    <source>
        <dbReference type="EMBL" id="MFC5353521.1"/>
    </source>
</evidence>
<proteinExistence type="predicted"/>
<dbReference type="RefSeq" id="WP_376993348.1">
    <property type="nucleotide sequence ID" value="NZ_JBHSLC010000002.1"/>
</dbReference>
<protein>
    <submittedName>
        <fullName evidence="1">Uncharacterized protein</fullName>
    </submittedName>
</protein>
<gene>
    <name evidence="1" type="ORF">ACFPMG_00750</name>
</gene>
<name>A0ABW0FZ47_9PROT</name>
<evidence type="ECO:0000313" key="2">
    <source>
        <dbReference type="Proteomes" id="UP001596166"/>
    </source>
</evidence>
<dbReference type="EMBL" id="JBHSLC010000002">
    <property type="protein sequence ID" value="MFC5353521.1"/>
    <property type="molecule type" value="Genomic_DNA"/>
</dbReference>
<sequence>MKTPLCPWWRTQRELRATYAASYAIGRAKLAGTCPKAAVMEALNG</sequence>
<keyword evidence="2" id="KW-1185">Reference proteome</keyword>
<reference evidence="2" key="1">
    <citation type="journal article" date="2019" name="Int. J. Syst. Evol. Microbiol.">
        <title>The Global Catalogue of Microorganisms (GCM) 10K type strain sequencing project: providing services to taxonomists for standard genome sequencing and annotation.</title>
        <authorList>
            <consortium name="The Broad Institute Genomics Platform"/>
            <consortium name="The Broad Institute Genome Sequencing Center for Infectious Disease"/>
            <person name="Wu L."/>
            <person name="Ma J."/>
        </authorList>
    </citation>
    <scope>NUCLEOTIDE SEQUENCE [LARGE SCALE GENOMIC DNA]</scope>
    <source>
        <strain evidence="2">CCUG 58760</strain>
    </source>
</reference>
<comment type="caution">
    <text evidence="1">The sequence shown here is derived from an EMBL/GenBank/DDBJ whole genome shotgun (WGS) entry which is preliminary data.</text>
</comment>
<accession>A0ABW0FZ47</accession>
<dbReference type="Proteomes" id="UP001596166">
    <property type="component" value="Unassembled WGS sequence"/>
</dbReference>